<name>A0AAJ3TXQ0_9MYCO</name>
<dbReference type="RefSeq" id="WP_085254142.1">
    <property type="nucleotide sequence ID" value="NZ_AP022573.1"/>
</dbReference>
<feature type="compositionally biased region" description="Low complexity" evidence="1">
    <location>
        <begin position="105"/>
        <end position="116"/>
    </location>
</feature>
<proteinExistence type="predicted"/>
<organism evidence="2 3">
    <name type="scientific">Mycobacterium saskatchewanense</name>
    <dbReference type="NCBI Taxonomy" id="220927"/>
    <lineage>
        <taxon>Bacteria</taxon>
        <taxon>Bacillati</taxon>
        <taxon>Actinomycetota</taxon>
        <taxon>Actinomycetes</taxon>
        <taxon>Mycobacteriales</taxon>
        <taxon>Mycobacteriaceae</taxon>
        <taxon>Mycobacterium</taxon>
        <taxon>Mycobacterium simiae complex</taxon>
    </lineage>
</organism>
<dbReference type="EMBL" id="LQPR01000010">
    <property type="protein sequence ID" value="ORW74220.1"/>
    <property type="molecule type" value="Genomic_DNA"/>
</dbReference>
<dbReference type="AlphaFoldDB" id="A0AAJ3TXQ0"/>
<feature type="compositionally biased region" description="Polar residues" evidence="1">
    <location>
        <begin position="139"/>
        <end position="148"/>
    </location>
</feature>
<comment type="caution">
    <text evidence="2">The sequence shown here is derived from an EMBL/GenBank/DDBJ whole genome shotgun (WGS) entry which is preliminary data.</text>
</comment>
<protein>
    <recommendedName>
        <fullName evidence="4">ESX-1 secretion-associated protein EspJ</fullName>
    </recommendedName>
</protein>
<feature type="region of interest" description="Disordered" evidence="1">
    <location>
        <begin position="166"/>
        <end position="241"/>
    </location>
</feature>
<reference evidence="2 3" key="1">
    <citation type="submission" date="2016-01" db="EMBL/GenBank/DDBJ databases">
        <title>The new phylogeny of the genus Mycobacterium.</title>
        <authorList>
            <person name="Tarcisio F."/>
            <person name="Conor M."/>
            <person name="Antonella G."/>
            <person name="Elisabetta G."/>
            <person name="Giulia F.S."/>
            <person name="Sara T."/>
            <person name="Anna F."/>
            <person name="Clotilde B."/>
            <person name="Roberto B."/>
            <person name="Veronica D.S."/>
            <person name="Fabio R."/>
            <person name="Monica P."/>
            <person name="Olivier J."/>
            <person name="Enrico T."/>
            <person name="Nicola S."/>
        </authorList>
    </citation>
    <scope>NUCLEOTIDE SEQUENCE [LARGE SCALE GENOMIC DNA]</scope>
    <source>
        <strain evidence="2 3">DSM 44616</strain>
    </source>
</reference>
<feature type="region of interest" description="Disordered" evidence="1">
    <location>
        <begin position="102"/>
        <end position="148"/>
    </location>
</feature>
<evidence type="ECO:0000256" key="1">
    <source>
        <dbReference type="SAM" id="MobiDB-lite"/>
    </source>
</evidence>
<accession>A0AAJ3TXQ0</accession>
<evidence type="ECO:0000313" key="3">
    <source>
        <dbReference type="Proteomes" id="UP000193387"/>
    </source>
</evidence>
<sequence>MTEPLVVDPSRLEIAGATLRGLVFPALPAQFAITGTDAVSGAIKDTLPVIEGPVIEGLPAVRGALTRTGSSITAAAGMYAATDQRLGEQLDRVQFFAAPRKAADGRGAARMSGAAAEQPADETTPDRPADGQTPGPTAPQVNPSAAQYGQTMGTLGTFAQSVMQSVQGPMGSMPGGGSPAGLASQGTPGQLVDENEKADGDDEQPQDAVPEGAAPGYQASGNVPPAPLAERPTPASTQLNL</sequence>
<dbReference type="Proteomes" id="UP000193387">
    <property type="component" value="Unassembled WGS sequence"/>
</dbReference>
<evidence type="ECO:0000313" key="2">
    <source>
        <dbReference type="EMBL" id="ORW74220.1"/>
    </source>
</evidence>
<evidence type="ECO:0008006" key="4">
    <source>
        <dbReference type="Google" id="ProtNLM"/>
    </source>
</evidence>
<keyword evidence="3" id="KW-1185">Reference proteome</keyword>
<gene>
    <name evidence="2" type="ORF">AWC23_05400</name>
</gene>